<dbReference type="AlphaFoldDB" id="A0A644UCZ8"/>
<dbReference type="InterPro" id="IPR036291">
    <property type="entry name" value="NAD(P)-bd_dom_sf"/>
</dbReference>
<dbReference type="Pfam" id="PF01370">
    <property type="entry name" value="Epimerase"/>
    <property type="match status" value="1"/>
</dbReference>
<dbReference type="Gene3D" id="3.40.50.720">
    <property type="entry name" value="NAD(P)-binding Rossmann-like Domain"/>
    <property type="match status" value="1"/>
</dbReference>
<dbReference type="CDD" id="cd08946">
    <property type="entry name" value="SDR_e"/>
    <property type="match status" value="1"/>
</dbReference>
<gene>
    <name evidence="2" type="ORF">SDC9_22716</name>
</gene>
<dbReference type="PANTHER" id="PTHR43245:SF58">
    <property type="entry name" value="BLL5923 PROTEIN"/>
    <property type="match status" value="1"/>
</dbReference>
<keyword evidence="2" id="KW-0413">Isomerase</keyword>
<name>A0A644UCZ8_9ZZZZ</name>
<reference evidence="2" key="1">
    <citation type="submission" date="2019-08" db="EMBL/GenBank/DDBJ databases">
        <authorList>
            <person name="Kucharzyk K."/>
            <person name="Murdoch R.W."/>
            <person name="Higgins S."/>
            <person name="Loffler F."/>
        </authorList>
    </citation>
    <scope>NUCLEOTIDE SEQUENCE</scope>
</reference>
<protein>
    <submittedName>
        <fullName evidence="2">3 beta-hydroxysteroid dehydrogenase/Delta 5--&gt;4-isomerase</fullName>
    </submittedName>
</protein>
<dbReference type="SUPFAM" id="SSF51735">
    <property type="entry name" value="NAD(P)-binding Rossmann-fold domains"/>
    <property type="match status" value="1"/>
</dbReference>
<accession>A0A644UCZ8</accession>
<dbReference type="PANTHER" id="PTHR43245">
    <property type="entry name" value="BIFUNCTIONAL POLYMYXIN RESISTANCE PROTEIN ARNA"/>
    <property type="match status" value="1"/>
</dbReference>
<proteinExistence type="predicted"/>
<dbReference type="EMBL" id="VSSQ01000101">
    <property type="protein sequence ID" value="MPL76865.1"/>
    <property type="molecule type" value="Genomic_DNA"/>
</dbReference>
<dbReference type="InterPro" id="IPR050177">
    <property type="entry name" value="Lipid_A_modif_metabolic_enz"/>
</dbReference>
<feature type="domain" description="NAD-dependent epimerase/dehydratase" evidence="1">
    <location>
        <begin position="4"/>
        <end position="222"/>
    </location>
</feature>
<evidence type="ECO:0000313" key="2">
    <source>
        <dbReference type="EMBL" id="MPL76865.1"/>
    </source>
</evidence>
<dbReference type="GO" id="GO:0016853">
    <property type="term" value="F:isomerase activity"/>
    <property type="evidence" value="ECO:0007669"/>
    <property type="project" value="UniProtKB-KW"/>
</dbReference>
<dbReference type="InterPro" id="IPR001509">
    <property type="entry name" value="Epimerase_deHydtase"/>
</dbReference>
<sequence length="327" mass="37805">MLKVLVTGASGFIGSTLVEKLLEEGYEVTAGIRKSSSRKYLQDQRISFIDLPYDNAKELERILKEENFHAIFHLAGLTKAQKKEDFYKVNFGYVKNLVDALQNTSTKLIFFSSFAAHGPGEETTFCECKVEDLNKPNTEYGKAKLQAEEYIRDYFKGKYIILRPTGVYGPRETDYFVYFQTINNHLEPYLGFIPQRLTFVYVDDLVDVSILAMQSEISGKTYFVSDGKLYLDTEFAQITKKVLNTWTIKLKFPLFIVKWISSLMEFIGKLIGKSFTLNKDKFNILKARNWNCGIEDLKKDLGYSPKVDLEKGVEKSISWYKQEKWLK</sequence>
<comment type="caution">
    <text evidence="2">The sequence shown here is derived from an EMBL/GenBank/DDBJ whole genome shotgun (WGS) entry which is preliminary data.</text>
</comment>
<organism evidence="2">
    <name type="scientific">bioreactor metagenome</name>
    <dbReference type="NCBI Taxonomy" id="1076179"/>
    <lineage>
        <taxon>unclassified sequences</taxon>
        <taxon>metagenomes</taxon>
        <taxon>ecological metagenomes</taxon>
    </lineage>
</organism>
<evidence type="ECO:0000259" key="1">
    <source>
        <dbReference type="Pfam" id="PF01370"/>
    </source>
</evidence>